<reference evidence="3" key="1">
    <citation type="submission" date="2019-10" db="EMBL/GenBank/DDBJ databases">
        <authorList>
            <consortium name="DOE Joint Genome Institute"/>
            <person name="Kuo A."/>
            <person name="Miyauchi S."/>
            <person name="Kiss E."/>
            <person name="Drula E."/>
            <person name="Kohler A."/>
            <person name="Sanchez-Garcia M."/>
            <person name="Andreopoulos B."/>
            <person name="Barry K.W."/>
            <person name="Bonito G."/>
            <person name="Buee M."/>
            <person name="Carver A."/>
            <person name="Chen C."/>
            <person name="Cichocki N."/>
            <person name="Clum A."/>
            <person name="Culley D."/>
            <person name="Crous P.W."/>
            <person name="Fauchery L."/>
            <person name="Girlanda M."/>
            <person name="Hayes R."/>
            <person name="Keri Z."/>
            <person name="LaButti K."/>
            <person name="Lipzen A."/>
            <person name="Lombard V."/>
            <person name="Magnuson J."/>
            <person name="Maillard F."/>
            <person name="Morin E."/>
            <person name="Murat C."/>
            <person name="Nolan M."/>
            <person name="Ohm R."/>
            <person name="Pangilinan J."/>
            <person name="Pereira M."/>
            <person name="Perotto S."/>
            <person name="Peter M."/>
            <person name="Riley R."/>
            <person name="Sitrit Y."/>
            <person name="Stielow B."/>
            <person name="Szollosi G."/>
            <person name="Zifcakova L."/>
            <person name="Stursova M."/>
            <person name="Spatafora J.W."/>
            <person name="Tedersoo L."/>
            <person name="Vaario L.-M."/>
            <person name="Yamada A."/>
            <person name="Yan M."/>
            <person name="Wang P."/>
            <person name="Xu J."/>
            <person name="Bruns T."/>
            <person name="Baldrian P."/>
            <person name="Vilgalys R."/>
            <person name="Henrissat B."/>
            <person name="Grigoriev I.V."/>
            <person name="Hibbett D."/>
            <person name="Nagy L.G."/>
            <person name="Martin F.M."/>
        </authorList>
    </citation>
    <scope>NUCLEOTIDE SEQUENCE</scope>
    <source>
        <strain evidence="3">BED1</strain>
    </source>
</reference>
<keyword evidence="4" id="KW-1185">Reference proteome</keyword>
<feature type="chain" id="PRO_5042441164" evidence="1">
    <location>
        <begin position="38"/>
        <end position="72"/>
    </location>
</feature>
<name>A0AAD4BSJ1_BOLED</name>
<keyword evidence="1" id="KW-0732">Signal</keyword>
<comment type="caution">
    <text evidence="3">The sequence shown here is derived from an EMBL/GenBank/DDBJ whole genome shotgun (WGS) entry which is preliminary data.</text>
</comment>
<feature type="signal peptide" evidence="1">
    <location>
        <begin position="1"/>
        <end position="37"/>
    </location>
</feature>
<reference evidence="3" key="2">
    <citation type="journal article" date="2020" name="Nat. Commun.">
        <title>Large-scale genome sequencing of mycorrhizal fungi provides insights into the early evolution of symbiotic traits.</title>
        <authorList>
            <person name="Miyauchi S."/>
            <person name="Kiss E."/>
            <person name="Kuo A."/>
            <person name="Drula E."/>
            <person name="Kohler A."/>
            <person name="Sanchez-Garcia M."/>
            <person name="Morin E."/>
            <person name="Andreopoulos B."/>
            <person name="Barry K.W."/>
            <person name="Bonito G."/>
            <person name="Buee M."/>
            <person name="Carver A."/>
            <person name="Chen C."/>
            <person name="Cichocki N."/>
            <person name="Clum A."/>
            <person name="Culley D."/>
            <person name="Crous P.W."/>
            <person name="Fauchery L."/>
            <person name="Girlanda M."/>
            <person name="Hayes R.D."/>
            <person name="Keri Z."/>
            <person name="LaButti K."/>
            <person name="Lipzen A."/>
            <person name="Lombard V."/>
            <person name="Magnuson J."/>
            <person name="Maillard F."/>
            <person name="Murat C."/>
            <person name="Nolan M."/>
            <person name="Ohm R.A."/>
            <person name="Pangilinan J."/>
            <person name="Pereira M.F."/>
            <person name="Perotto S."/>
            <person name="Peter M."/>
            <person name="Pfister S."/>
            <person name="Riley R."/>
            <person name="Sitrit Y."/>
            <person name="Stielow J.B."/>
            <person name="Szollosi G."/>
            <person name="Zifcakova L."/>
            <person name="Stursova M."/>
            <person name="Spatafora J.W."/>
            <person name="Tedersoo L."/>
            <person name="Vaario L.M."/>
            <person name="Yamada A."/>
            <person name="Yan M."/>
            <person name="Wang P."/>
            <person name="Xu J."/>
            <person name="Bruns T."/>
            <person name="Baldrian P."/>
            <person name="Vilgalys R."/>
            <person name="Dunand C."/>
            <person name="Henrissat B."/>
            <person name="Grigoriev I.V."/>
            <person name="Hibbett D."/>
            <person name="Nagy L.G."/>
            <person name="Martin F.M."/>
        </authorList>
    </citation>
    <scope>NUCLEOTIDE SEQUENCE</scope>
    <source>
        <strain evidence="3">BED1</strain>
    </source>
</reference>
<evidence type="ECO:0000313" key="4">
    <source>
        <dbReference type="Proteomes" id="UP001194468"/>
    </source>
</evidence>
<evidence type="ECO:0000313" key="3">
    <source>
        <dbReference type="EMBL" id="KAF8438333.1"/>
    </source>
</evidence>
<gene>
    <name evidence="3" type="ORF">L210DRAFT_3543594</name>
    <name evidence="2" type="ORF">L210DRAFT_3564482</name>
</gene>
<protein>
    <submittedName>
        <fullName evidence="3">Uncharacterized protein</fullName>
    </submittedName>
</protein>
<dbReference type="AlphaFoldDB" id="A0AAD4BSJ1"/>
<evidence type="ECO:0000313" key="2">
    <source>
        <dbReference type="EMBL" id="KAF8428058.1"/>
    </source>
</evidence>
<dbReference type="EMBL" id="WHUW01000075">
    <property type="protein sequence ID" value="KAF8428058.1"/>
    <property type="molecule type" value="Genomic_DNA"/>
</dbReference>
<proteinExistence type="predicted"/>
<dbReference type="Proteomes" id="UP001194468">
    <property type="component" value="Unassembled WGS sequence"/>
</dbReference>
<accession>A0AAD4BSJ1</accession>
<sequence>MWQVAQVIVNPDGGSSWRMNGVLRWLCIIFLTPSAGTQLVSSNPEGIPPNQSPRWIQDQDSAPWRPCLICGV</sequence>
<organism evidence="3 4">
    <name type="scientific">Boletus edulis BED1</name>
    <dbReference type="NCBI Taxonomy" id="1328754"/>
    <lineage>
        <taxon>Eukaryota</taxon>
        <taxon>Fungi</taxon>
        <taxon>Dikarya</taxon>
        <taxon>Basidiomycota</taxon>
        <taxon>Agaricomycotina</taxon>
        <taxon>Agaricomycetes</taxon>
        <taxon>Agaricomycetidae</taxon>
        <taxon>Boletales</taxon>
        <taxon>Boletineae</taxon>
        <taxon>Boletaceae</taxon>
        <taxon>Boletoideae</taxon>
        <taxon>Boletus</taxon>
    </lineage>
</organism>
<dbReference type="EMBL" id="WHUW01000016">
    <property type="protein sequence ID" value="KAF8438333.1"/>
    <property type="molecule type" value="Genomic_DNA"/>
</dbReference>
<evidence type="ECO:0000256" key="1">
    <source>
        <dbReference type="SAM" id="SignalP"/>
    </source>
</evidence>